<evidence type="ECO:0000256" key="7">
    <source>
        <dbReference type="PROSITE-ProRule" id="PRU01091"/>
    </source>
</evidence>
<reference evidence="11 12" key="1">
    <citation type="submission" date="2017-09" db="EMBL/GenBank/DDBJ databases">
        <title>Arcobacter canalis sp. nov., a new species isolated from a water canal contaminated with urban sewage.</title>
        <authorList>
            <person name="Perez-Cataluna A."/>
            <person name="Salas-Masso N."/>
            <person name="Figueras M.J."/>
        </authorList>
    </citation>
    <scope>NUCLEOTIDE SEQUENCE [LARGE SCALE GENOMIC DNA]</scope>
    <source>
        <strain evidence="11 12">F98-3</strain>
    </source>
</reference>
<dbReference type="Proteomes" id="UP000221222">
    <property type="component" value="Unassembled WGS sequence"/>
</dbReference>
<evidence type="ECO:0000259" key="8">
    <source>
        <dbReference type="PROSITE" id="PS50110"/>
    </source>
</evidence>
<dbReference type="PANTHER" id="PTHR48111:SF1">
    <property type="entry name" value="TWO-COMPONENT RESPONSE REGULATOR ORR33"/>
    <property type="match status" value="1"/>
</dbReference>
<dbReference type="RefSeq" id="WP_099341604.1">
    <property type="nucleotide sequence ID" value="NZ_CP032098.1"/>
</dbReference>
<feature type="domain" description="Response regulatory" evidence="8">
    <location>
        <begin position="10"/>
        <end position="124"/>
    </location>
</feature>
<dbReference type="GO" id="GO:0032993">
    <property type="term" value="C:protein-DNA complex"/>
    <property type="evidence" value="ECO:0007669"/>
    <property type="project" value="TreeGrafter"/>
</dbReference>
<dbReference type="EMBL" id="NXFY01000003">
    <property type="protein sequence ID" value="PHO18845.1"/>
    <property type="molecule type" value="Genomic_DNA"/>
</dbReference>
<accession>A0A2G1DK04</accession>
<dbReference type="PANTHER" id="PTHR48111">
    <property type="entry name" value="REGULATOR OF RPOS"/>
    <property type="match status" value="1"/>
</dbReference>
<gene>
    <name evidence="10" type="ORF">AMOL_0390</name>
    <name evidence="11" type="ORF">CPU12_03020</name>
</gene>
<evidence type="ECO:0000313" key="11">
    <source>
        <dbReference type="EMBL" id="PHO18845.1"/>
    </source>
</evidence>
<dbReference type="InterPro" id="IPR001789">
    <property type="entry name" value="Sig_transdc_resp-reg_receiver"/>
</dbReference>
<evidence type="ECO:0000313" key="13">
    <source>
        <dbReference type="Proteomes" id="UP000262712"/>
    </source>
</evidence>
<dbReference type="InterPro" id="IPR016032">
    <property type="entry name" value="Sig_transdc_resp-reg_C-effctor"/>
</dbReference>
<dbReference type="AlphaFoldDB" id="A0A2G1DK04"/>
<evidence type="ECO:0000256" key="5">
    <source>
        <dbReference type="ARBA" id="ARBA00023163"/>
    </source>
</evidence>
<dbReference type="SMART" id="SM00862">
    <property type="entry name" value="Trans_reg_C"/>
    <property type="match status" value="1"/>
</dbReference>
<dbReference type="Gene3D" id="1.10.10.10">
    <property type="entry name" value="Winged helix-like DNA-binding domain superfamily/Winged helix DNA-binding domain"/>
    <property type="match status" value="1"/>
</dbReference>
<protein>
    <submittedName>
        <fullName evidence="11">DNA-binding response regulator</fullName>
    </submittedName>
    <submittedName>
        <fullName evidence="10">Two-component system response regulator</fullName>
    </submittedName>
</protein>
<evidence type="ECO:0000259" key="9">
    <source>
        <dbReference type="PROSITE" id="PS51755"/>
    </source>
</evidence>
<reference evidence="10 13" key="2">
    <citation type="submission" date="2018-08" db="EMBL/GenBank/DDBJ databases">
        <title>Complete genome of the Arcobacter molluscorum type strain LMG 25693.</title>
        <authorList>
            <person name="Miller W.G."/>
            <person name="Yee E."/>
            <person name="Bono J.L."/>
        </authorList>
    </citation>
    <scope>NUCLEOTIDE SEQUENCE [LARGE SCALE GENOMIC DNA]</scope>
    <source>
        <strain evidence="10 13">CECT 7696</strain>
    </source>
</reference>
<dbReference type="SUPFAM" id="SSF46894">
    <property type="entry name" value="C-terminal effector domain of the bipartite response regulators"/>
    <property type="match status" value="1"/>
</dbReference>
<keyword evidence="5" id="KW-0804">Transcription</keyword>
<dbReference type="KEGG" id="amol:AMOL_0390"/>
<dbReference type="PROSITE" id="PS51755">
    <property type="entry name" value="OMPR_PHOB"/>
    <property type="match status" value="1"/>
</dbReference>
<feature type="DNA-binding region" description="OmpR/PhoB-type" evidence="7">
    <location>
        <begin position="133"/>
        <end position="226"/>
    </location>
</feature>
<evidence type="ECO:0000256" key="1">
    <source>
        <dbReference type="ARBA" id="ARBA00022553"/>
    </source>
</evidence>
<proteinExistence type="predicted"/>
<evidence type="ECO:0000256" key="3">
    <source>
        <dbReference type="ARBA" id="ARBA00023015"/>
    </source>
</evidence>
<dbReference type="GO" id="GO:0006355">
    <property type="term" value="P:regulation of DNA-templated transcription"/>
    <property type="evidence" value="ECO:0007669"/>
    <property type="project" value="InterPro"/>
</dbReference>
<dbReference type="InterPro" id="IPR036388">
    <property type="entry name" value="WH-like_DNA-bd_sf"/>
</dbReference>
<name>A0A2G1DK04_9BACT</name>
<dbReference type="CDD" id="cd17536">
    <property type="entry name" value="REC_YesN-like"/>
    <property type="match status" value="1"/>
</dbReference>
<keyword evidence="1 6" id="KW-0597">Phosphoprotein</keyword>
<dbReference type="InterPro" id="IPR011006">
    <property type="entry name" value="CheY-like_superfamily"/>
</dbReference>
<dbReference type="SUPFAM" id="SSF52172">
    <property type="entry name" value="CheY-like"/>
    <property type="match status" value="1"/>
</dbReference>
<dbReference type="GO" id="GO:0005829">
    <property type="term" value="C:cytosol"/>
    <property type="evidence" value="ECO:0007669"/>
    <property type="project" value="TreeGrafter"/>
</dbReference>
<sequence length="227" mass="27089">MLKQKYKKLKILYIEDEENIRVNAISYLKRLFDNVYEAKDAFEGLTKIEKYDPHLVISDIKMPKLNGLDMIRKVRQHNKNIQFIVLSAFTDTKYLLDAIDLHLVKYLTKPIKHETIFPLLLQCAKSVFENENNRKYITKDSYFDIMTSELNVKEKIIKLTKNEISFLKLLCENSSRTVTYEQIQNYIWYDEYMSENAIRLLVRDLRKKLPINCIKNLSKIGYKIELF</sequence>
<dbReference type="InterPro" id="IPR039420">
    <property type="entry name" value="WalR-like"/>
</dbReference>
<evidence type="ECO:0000256" key="2">
    <source>
        <dbReference type="ARBA" id="ARBA00023012"/>
    </source>
</evidence>
<evidence type="ECO:0000256" key="6">
    <source>
        <dbReference type="PROSITE-ProRule" id="PRU00169"/>
    </source>
</evidence>
<dbReference type="GO" id="GO:0000976">
    <property type="term" value="F:transcription cis-regulatory region binding"/>
    <property type="evidence" value="ECO:0007669"/>
    <property type="project" value="TreeGrafter"/>
</dbReference>
<keyword evidence="2" id="KW-0902">Two-component regulatory system</keyword>
<dbReference type="InterPro" id="IPR001867">
    <property type="entry name" value="OmpR/PhoB-type_DNA-bd"/>
</dbReference>
<dbReference type="GO" id="GO:0000156">
    <property type="term" value="F:phosphorelay response regulator activity"/>
    <property type="evidence" value="ECO:0007669"/>
    <property type="project" value="TreeGrafter"/>
</dbReference>
<dbReference type="Pfam" id="PF00486">
    <property type="entry name" value="Trans_reg_C"/>
    <property type="match status" value="1"/>
</dbReference>
<evidence type="ECO:0000313" key="10">
    <source>
        <dbReference type="EMBL" id="AXX91406.1"/>
    </source>
</evidence>
<dbReference type="EMBL" id="CP032098">
    <property type="protein sequence ID" value="AXX91406.1"/>
    <property type="molecule type" value="Genomic_DNA"/>
</dbReference>
<feature type="domain" description="OmpR/PhoB-type" evidence="9">
    <location>
        <begin position="133"/>
        <end position="226"/>
    </location>
</feature>
<keyword evidence="4 7" id="KW-0238">DNA-binding</keyword>
<dbReference type="SMART" id="SM00448">
    <property type="entry name" value="REC"/>
    <property type="match status" value="1"/>
</dbReference>
<dbReference type="Pfam" id="PF00072">
    <property type="entry name" value="Response_reg"/>
    <property type="match status" value="1"/>
</dbReference>
<dbReference type="CDD" id="cd00383">
    <property type="entry name" value="trans_reg_C"/>
    <property type="match status" value="1"/>
</dbReference>
<feature type="modified residue" description="4-aspartylphosphate" evidence="6">
    <location>
        <position position="59"/>
    </location>
</feature>
<dbReference type="PROSITE" id="PS50110">
    <property type="entry name" value="RESPONSE_REGULATORY"/>
    <property type="match status" value="1"/>
</dbReference>
<dbReference type="Proteomes" id="UP000262712">
    <property type="component" value="Chromosome"/>
</dbReference>
<organism evidence="11 12">
    <name type="scientific">Malaciobacter molluscorum LMG 25693</name>
    <dbReference type="NCBI Taxonomy" id="870501"/>
    <lineage>
        <taxon>Bacteria</taxon>
        <taxon>Pseudomonadati</taxon>
        <taxon>Campylobacterota</taxon>
        <taxon>Epsilonproteobacteria</taxon>
        <taxon>Campylobacterales</taxon>
        <taxon>Arcobacteraceae</taxon>
        <taxon>Malaciobacter</taxon>
    </lineage>
</organism>
<evidence type="ECO:0000313" key="12">
    <source>
        <dbReference type="Proteomes" id="UP000221222"/>
    </source>
</evidence>
<keyword evidence="12" id="KW-1185">Reference proteome</keyword>
<keyword evidence="3" id="KW-0805">Transcription regulation</keyword>
<dbReference type="Gene3D" id="3.40.50.2300">
    <property type="match status" value="1"/>
</dbReference>
<evidence type="ECO:0000256" key="4">
    <source>
        <dbReference type="ARBA" id="ARBA00023125"/>
    </source>
</evidence>